<keyword evidence="2" id="KW-1185">Reference proteome</keyword>
<comment type="caution">
    <text evidence="1">The sequence shown here is derived from an EMBL/GenBank/DDBJ whole genome shotgun (WGS) entry which is preliminary data.</text>
</comment>
<dbReference type="AlphaFoldDB" id="A0A1R1YSK3"/>
<name>A0A1R1YSK3_9FUNG</name>
<proteinExistence type="predicted"/>
<evidence type="ECO:0000313" key="1">
    <source>
        <dbReference type="EMBL" id="OMJ29879.1"/>
    </source>
</evidence>
<sequence length="176" mass="19614">MRMSTMTKSNSSLMRSMAADLPTLIIPESCRQRYNLLDIILDRPRYVPFAIHDIAQVSVLVGEVSFFTLWGYIISQFPAYSHYPTLGGIHNHIPSVRPFGYGIQCTNSIPGMREVSTGTRTERTPLKISFMNKSKSIGEIGHHCGTQQKYSGGVGNFISNPDCDFQGIIFGLCWCA</sequence>
<reference evidence="2" key="1">
    <citation type="submission" date="2017-01" db="EMBL/GenBank/DDBJ databases">
        <authorList>
            <person name="Wang Y."/>
            <person name="White M."/>
            <person name="Kvist S."/>
            <person name="Moncalvo J.-M."/>
        </authorList>
    </citation>
    <scope>NUCLEOTIDE SEQUENCE [LARGE SCALE GENOMIC DNA]</scope>
    <source>
        <strain evidence="2">ID-206-W2</strain>
    </source>
</reference>
<dbReference type="EMBL" id="LSSM01000150">
    <property type="protein sequence ID" value="OMJ29879.1"/>
    <property type="molecule type" value="Genomic_DNA"/>
</dbReference>
<protein>
    <submittedName>
        <fullName evidence="1">Uncharacterized protein</fullName>
    </submittedName>
</protein>
<dbReference type="Proteomes" id="UP000187429">
    <property type="component" value="Unassembled WGS sequence"/>
</dbReference>
<gene>
    <name evidence="1" type="ORF">AYI69_g595</name>
</gene>
<organism evidence="1 2">
    <name type="scientific">Smittium culicis</name>
    <dbReference type="NCBI Taxonomy" id="133412"/>
    <lineage>
        <taxon>Eukaryota</taxon>
        <taxon>Fungi</taxon>
        <taxon>Fungi incertae sedis</taxon>
        <taxon>Zoopagomycota</taxon>
        <taxon>Kickxellomycotina</taxon>
        <taxon>Harpellomycetes</taxon>
        <taxon>Harpellales</taxon>
        <taxon>Legeriomycetaceae</taxon>
        <taxon>Smittium</taxon>
    </lineage>
</organism>
<evidence type="ECO:0000313" key="2">
    <source>
        <dbReference type="Proteomes" id="UP000187429"/>
    </source>
</evidence>
<accession>A0A1R1YSK3</accession>